<dbReference type="InterPro" id="IPR036823">
    <property type="entry name" value="Ribosomal_uS7_dom_sf"/>
</dbReference>
<evidence type="ECO:0000256" key="2">
    <source>
        <dbReference type="ARBA" id="ARBA00022980"/>
    </source>
</evidence>
<keyword evidence="8" id="KW-1185">Reference proteome</keyword>
<evidence type="ECO:0000256" key="3">
    <source>
        <dbReference type="ARBA" id="ARBA00023274"/>
    </source>
</evidence>
<organism evidence="7">
    <name type="scientific">Mucor ambiguus</name>
    <dbReference type="NCBI Taxonomy" id="91626"/>
    <lineage>
        <taxon>Eukaryota</taxon>
        <taxon>Fungi</taxon>
        <taxon>Fungi incertae sedis</taxon>
        <taxon>Mucoromycota</taxon>
        <taxon>Mucoromycotina</taxon>
        <taxon>Mucoromycetes</taxon>
        <taxon>Mucorales</taxon>
        <taxon>Mucorineae</taxon>
        <taxon>Mucoraceae</taxon>
        <taxon>Mucor</taxon>
    </lineage>
</organism>
<dbReference type="Proteomes" id="UP000053815">
    <property type="component" value="Unassembled WGS sequence"/>
</dbReference>
<proteinExistence type="inferred from homology"/>
<dbReference type="PANTHER" id="PTHR11205">
    <property type="entry name" value="RIBOSOMAL PROTEIN S7"/>
    <property type="match status" value="1"/>
</dbReference>
<dbReference type="GO" id="GO:0005840">
    <property type="term" value="C:ribosome"/>
    <property type="evidence" value="ECO:0007669"/>
    <property type="project" value="UniProtKB-KW"/>
</dbReference>
<dbReference type="GO" id="GO:0003723">
    <property type="term" value="F:RNA binding"/>
    <property type="evidence" value="ECO:0007669"/>
    <property type="project" value="InterPro"/>
</dbReference>
<dbReference type="Pfam" id="PF00177">
    <property type="entry name" value="Ribosomal_S7"/>
    <property type="match status" value="1"/>
</dbReference>
<feature type="domain" description="Small ribosomal subunit protein uS7" evidence="6">
    <location>
        <begin position="87"/>
        <end position="221"/>
    </location>
</feature>
<dbReference type="Gene3D" id="1.10.455.10">
    <property type="entry name" value="Ribosomal protein S7 domain"/>
    <property type="match status" value="1"/>
</dbReference>
<sequence length="232" mass="25226">MPSIILQAIRQNGHMVMRNFQPGMMRGMSTASNTTNIFEAAKAAAASASASSTSTINTAATSNTTTSTAPVTPLASSTSASSHVPIVPNDEVVSQLVNTLMRDGKKARAQRLISDSMKHLSKKIDNNSDPYTVLLEAIETASPLLKLSSTKKGSKVVHVPTALRDRQRRRRAIVWMLDASKKRGEKSFEERFAAEVYDVSQGVSSVLQKKQQIHKQALANRANAQVSYNTQR</sequence>
<dbReference type="GO" id="GO:0006412">
    <property type="term" value="P:translation"/>
    <property type="evidence" value="ECO:0007669"/>
    <property type="project" value="InterPro"/>
</dbReference>
<accession>A0A0C9LY43</accession>
<dbReference type="InterPro" id="IPR047988">
    <property type="entry name" value="Ribosomal_uS7m_fungi"/>
</dbReference>
<evidence type="ECO:0000259" key="6">
    <source>
        <dbReference type="Pfam" id="PF00177"/>
    </source>
</evidence>
<reference evidence="7" key="1">
    <citation type="submission" date="2014-09" db="EMBL/GenBank/DDBJ databases">
        <title>Draft genome sequence of an oleaginous Mucoromycotina fungus Mucor ambiguus NBRC6742.</title>
        <authorList>
            <person name="Takeda I."/>
            <person name="Yamane N."/>
            <person name="Morita T."/>
            <person name="Tamano K."/>
            <person name="Machida M."/>
            <person name="Baker S."/>
            <person name="Koike H."/>
        </authorList>
    </citation>
    <scope>NUCLEOTIDE SEQUENCE</scope>
    <source>
        <strain evidence="7">NBRC 6742</strain>
    </source>
</reference>
<dbReference type="PIRSF" id="PIRSF002122">
    <property type="entry name" value="RPS7p_RPS7a_RPS5e_RPS7o"/>
    <property type="match status" value="1"/>
</dbReference>
<gene>
    <name evidence="7" type="ORF">MAM1_0382d10200</name>
</gene>
<protein>
    <submittedName>
        <fullName evidence="7">Ribosomal protein S7</fullName>
    </submittedName>
</protein>
<dbReference type="PROSITE" id="PS00052">
    <property type="entry name" value="RIBOSOMAL_S7"/>
    <property type="match status" value="1"/>
</dbReference>
<dbReference type="CDD" id="cd14868">
    <property type="entry name" value="uS7_Mitochondria_Fungi"/>
    <property type="match status" value="1"/>
</dbReference>
<evidence type="ECO:0000256" key="5">
    <source>
        <dbReference type="SAM" id="MobiDB-lite"/>
    </source>
</evidence>
<dbReference type="EMBL" id="DF836671">
    <property type="protein sequence ID" value="GAN10655.1"/>
    <property type="molecule type" value="Genomic_DNA"/>
</dbReference>
<evidence type="ECO:0000313" key="7">
    <source>
        <dbReference type="EMBL" id="GAN10655.1"/>
    </source>
</evidence>
<evidence type="ECO:0000256" key="4">
    <source>
        <dbReference type="RuleBase" id="RU003619"/>
    </source>
</evidence>
<keyword evidence="3 4" id="KW-0687">Ribonucleoprotein</keyword>
<dbReference type="GO" id="GO:0003735">
    <property type="term" value="F:structural constituent of ribosome"/>
    <property type="evidence" value="ECO:0007669"/>
    <property type="project" value="InterPro"/>
</dbReference>
<evidence type="ECO:0000256" key="1">
    <source>
        <dbReference type="ARBA" id="ARBA00007151"/>
    </source>
</evidence>
<dbReference type="STRING" id="91626.A0A0C9LY43"/>
<evidence type="ECO:0000313" key="8">
    <source>
        <dbReference type="Proteomes" id="UP000053815"/>
    </source>
</evidence>
<dbReference type="InterPro" id="IPR023798">
    <property type="entry name" value="Ribosomal_uS7_dom"/>
</dbReference>
<keyword evidence="2 4" id="KW-0689">Ribosomal protein</keyword>
<dbReference type="GO" id="GO:1990904">
    <property type="term" value="C:ribonucleoprotein complex"/>
    <property type="evidence" value="ECO:0007669"/>
    <property type="project" value="UniProtKB-KW"/>
</dbReference>
<dbReference type="AlphaFoldDB" id="A0A0C9LY43"/>
<feature type="region of interest" description="Disordered" evidence="5">
    <location>
        <begin position="49"/>
        <end position="82"/>
    </location>
</feature>
<dbReference type="SUPFAM" id="SSF47973">
    <property type="entry name" value="Ribosomal protein S7"/>
    <property type="match status" value="1"/>
</dbReference>
<dbReference type="InterPro" id="IPR020606">
    <property type="entry name" value="Ribosomal_uS7_CS"/>
</dbReference>
<comment type="similarity">
    <text evidence="1 4">Belongs to the universal ribosomal protein uS7 family.</text>
</comment>
<name>A0A0C9LY43_9FUNG</name>
<dbReference type="OrthoDB" id="9972728at2759"/>
<dbReference type="InterPro" id="IPR000235">
    <property type="entry name" value="Ribosomal_uS7"/>
</dbReference>